<evidence type="ECO:0000313" key="4">
    <source>
        <dbReference type="EMBL" id="CAK9165795.1"/>
    </source>
</evidence>
<protein>
    <recommendedName>
        <fullName evidence="3">NAD-dependent epimerase/dehydratase domain-containing protein</fullName>
    </recommendedName>
</protein>
<sequence length="96" mass="10580">MEKNMKVCVTGGASYLGSYLIKKLLERGYIVHATLRNLGEPSKVGLLKGLPNAETRLELFEADIYNPDDFGTAIHGCELVVHMATPLQHQPKNSQV</sequence>
<evidence type="ECO:0000256" key="2">
    <source>
        <dbReference type="ARBA" id="ARBA00023002"/>
    </source>
</evidence>
<reference evidence="4 5" key="1">
    <citation type="submission" date="2024-02" db="EMBL/GenBank/DDBJ databases">
        <authorList>
            <person name="Vignale AGUSTIN F."/>
            <person name="Sosa J E."/>
            <person name="Modenutti C."/>
        </authorList>
    </citation>
    <scope>NUCLEOTIDE SEQUENCE [LARGE SCALE GENOMIC DNA]</scope>
</reference>
<evidence type="ECO:0000313" key="5">
    <source>
        <dbReference type="Proteomes" id="UP001642360"/>
    </source>
</evidence>
<dbReference type="InterPro" id="IPR036291">
    <property type="entry name" value="NAD(P)-bd_dom_sf"/>
</dbReference>
<dbReference type="InterPro" id="IPR050425">
    <property type="entry name" value="NAD(P)_dehydrat-like"/>
</dbReference>
<keyword evidence="1" id="KW-0521">NADP</keyword>
<gene>
    <name evidence="4" type="ORF">ILEXP_LOCUS34965</name>
</gene>
<dbReference type="GO" id="GO:0016491">
    <property type="term" value="F:oxidoreductase activity"/>
    <property type="evidence" value="ECO:0007669"/>
    <property type="project" value="UniProtKB-KW"/>
</dbReference>
<keyword evidence="5" id="KW-1185">Reference proteome</keyword>
<accession>A0ABC8T8P9</accession>
<dbReference type="Proteomes" id="UP001642360">
    <property type="component" value="Unassembled WGS sequence"/>
</dbReference>
<dbReference type="AlphaFoldDB" id="A0ABC8T8P9"/>
<comment type="caution">
    <text evidence="4">The sequence shown here is derived from an EMBL/GenBank/DDBJ whole genome shotgun (WGS) entry which is preliminary data.</text>
</comment>
<dbReference type="Gene3D" id="3.40.50.720">
    <property type="entry name" value="NAD(P)-binding Rossmann-like Domain"/>
    <property type="match status" value="1"/>
</dbReference>
<name>A0ABC8T8P9_9AQUA</name>
<evidence type="ECO:0000259" key="3">
    <source>
        <dbReference type="Pfam" id="PF01370"/>
    </source>
</evidence>
<dbReference type="EMBL" id="CAUOFW020004458">
    <property type="protein sequence ID" value="CAK9165795.1"/>
    <property type="molecule type" value="Genomic_DNA"/>
</dbReference>
<proteinExistence type="predicted"/>
<dbReference type="Pfam" id="PF01370">
    <property type="entry name" value="Epimerase"/>
    <property type="match status" value="1"/>
</dbReference>
<dbReference type="PANTHER" id="PTHR10366:SF696">
    <property type="entry name" value="OS07G0601900 PROTEIN"/>
    <property type="match status" value="1"/>
</dbReference>
<evidence type="ECO:0000256" key="1">
    <source>
        <dbReference type="ARBA" id="ARBA00022857"/>
    </source>
</evidence>
<dbReference type="SUPFAM" id="SSF51735">
    <property type="entry name" value="NAD(P)-binding Rossmann-fold domains"/>
    <property type="match status" value="1"/>
</dbReference>
<keyword evidence="2" id="KW-0560">Oxidoreductase</keyword>
<organism evidence="4 5">
    <name type="scientific">Ilex paraguariensis</name>
    <name type="common">yerba mate</name>
    <dbReference type="NCBI Taxonomy" id="185542"/>
    <lineage>
        <taxon>Eukaryota</taxon>
        <taxon>Viridiplantae</taxon>
        <taxon>Streptophyta</taxon>
        <taxon>Embryophyta</taxon>
        <taxon>Tracheophyta</taxon>
        <taxon>Spermatophyta</taxon>
        <taxon>Magnoliopsida</taxon>
        <taxon>eudicotyledons</taxon>
        <taxon>Gunneridae</taxon>
        <taxon>Pentapetalae</taxon>
        <taxon>asterids</taxon>
        <taxon>campanulids</taxon>
        <taxon>Aquifoliales</taxon>
        <taxon>Aquifoliaceae</taxon>
        <taxon>Ilex</taxon>
    </lineage>
</organism>
<dbReference type="PANTHER" id="PTHR10366">
    <property type="entry name" value="NAD DEPENDENT EPIMERASE/DEHYDRATASE"/>
    <property type="match status" value="1"/>
</dbReference>
<feature type="domain" description="NAD-dependent epimerase/dehydratase" evidence="3">
    <location>
        <begin position="7"/>
        <end position="94"/>
    </location>
</feature>
<dbReference type="InterPro" id="IPR001509">
    <property type="entry name" value="Epimerase_deHydtase"/>
</dbReference>